<sequence length="90" mass="10366">MIRREGSSAALSMALLWNCCSYFKLVFALLRVYCLLANSQGELARQIRRILNNFLREKKRDYQNKSQNYRTPLLYGQDGALPHSPISGAR</sequence>
<evidence type="ECO:0000256" key="1">
    <source>
        <dbReference type="SAM" id="Phobius"/>
    </source>
</evidence>
<keyword evidence="1" id="KW-0812">Transmembrane</keyword>
<keyword evidence="1" id="KW-0472">Membrane</keyword>
<gene>
    <name evidence="2" type="ORF">CITCOLO1_LOCUS21020</name>
</gene>
<organism evidence="2 3">
    <name type="scientific">Citrullus colocynthis</name>
    <name type="common">colocynth</name>
    <dbReference type="NCBI Taxonomy" id="252529"/>
    <lineage>
        <taxon>Eukaryota</taxon>
        <taxon>Viridiplantae</taxon>
        <taxon>Streptophyta</taxon>
        <taxon>Embryophyta</taxon>
        <taxon>Tracheophyta</taxon>
        <taxon>Spermatophyta</taxon>
        <taxon>Magnoliopsida</taxon>
        <taxon>eudicotyledons</taxon>
        <taxon>Gunneridae</taxon>
        <taxon>Pentapetalae</taxon>
        <taxon>rosids</taxon>
        <taxon>fabids</taxon>
        <taxon>Cucurbitales</taxon>
        <taxon>Cucurbitaceae</taxon>
        <taxon>Benincaseae</taxon>
        <taxon>Citrullus</taxon>
    </lineage>
</organism>
<keyword evidence="3" id="KW-1185">Reference proteome</keyword>
<keyword evidence="1" id="KW-1133">Transmembrane helix</keyword>
<dbReference type="EMBL" id="OZ021743">
    <property type="protein sequence ID" value="CAK9328600.1"/>
    <property type="molecule type" value="Genomic_DNA"/>
</dbReference>
<evidence type="ECO:0000313" key="3">
    <source>
        <dbReference type="Proteomes" id="UP001642487"/>
    </source>
</evidence>
<name>A0ABP0Z9W5_9ROSI</name>
<feature type="transmembrane region" description="Helical" evidence="1">
    <location>
        <begin position="15"/>
        <end position="36"/>
    </location>
</feature>
<protein>
    <recommendedName>
        <fullName evidence="4">Secreted protein</fullName>
    </recommendedName>
</protein>
<evidence type="ECO:0008006" key="4">
    <source>
        <dbReference type="Google" id="ProtNLM"/>
    </source>
</evidence>
<dbReference type="Proteomes" id="UP001642487">
    <property type="component" value="Chromosome 9"/>
</dbReference>
<reference evidence="2 3" key="1">
    <citation type="submission" date="2024-03" db="EMBL/GenBank/DDBJ databases">
        <authorList>
            <person name="Gkanogiannis A."/>
            <person name="Becerra Lopez-Lavalle L."/>
        </authorList>
    </citation>
    <scope>NUCLEOTIDE SEQUENCE [LARGE SCALE GENOMIC DNA]</scope>
</reference>
<evidence type="ECO:0000313" key="2">
    <source>
        <dbReference type="EMBL" id="CAK9328600.1"/>
    </source>
</evidence>
<accession>A0ABP0Z9W5</accession>
<proteinExistence type="predicted"/>